<proteinExistence type="predicted"/>
<dbReference type="Proteomes" id="UP000829398">
    <property type="component" value="Chromosome 8"/>
</dbReference>
<name>A0ACB8IK13_CITSI</name>
<comment type="caution">
    <text evidence="1">The sequence shown here is derived from an EMBL/GenBank/DDBJ whole genome shotgun (WGS) entry which is preliminary data.</text>
</comment>
<evidence type="ECO:0000313" key="2">
    <source>
        <dbReference type="Proteomes" id="UP000829398"/>
    </source>
</evidence>
<gene>
    <name evidence="1" type="ORF">KPL71_023598</name>
</gene>
<sequence>MMKAMIIEHRELTKKLLFKMDEISRTWDARLNSSGHYIRHVEEDSMSLVDKGTIWQLQCMTEACNFELKQSLSLMLFVVGFLILLVSMYSIIIEMATETVDDILYVPVSSYVAAPTIVKEPAFVAIPINHAERPEKFNGQNFKRWQQKMFFYLTMLNLARFLTEDAPKPKEEGMHLSETFQAAAIIEKLPPAWKDFKSYLKHKRKEMNIERLVVKLKIEEDNRNTKRKGAISMAKENFVEHGPKNKKKKLGPKGGISKKQTKFQGKCFNCDKMGHKASDCRLPKKKREANVVENITQHVSDINLSAVVSEVNLVGSNMREWWIDTGATRHVCSDKGLFTSLETVSNGEKLFMGNSATSEIEGQEKVILKMTSGKELTLNNVLYVPEIWKNLVSGSLLNKHGFRMVFESDRVVLSKNGMYVGKGYVNDGLFKLNVMTLKPTINNKATSSAYLLKSSNLWRGRLGHVNFNSLRKLINIKDIPNFQIDLKHKCETCVEAKLTRVESRELRQFHETTLGNEENDEAPEEEEDQEQEIEVRRSKRARIEKSFGPDFLTYLLESESQSFKEAVTSAEGTLWKEAINSEVESILQNHTWELVDLPPGCKPLGYKWIFKRKMKADGSIDKYKARLVIKGYRQREGLDYFDTYSPITRINSIRMIIAIAALRNLEIHQMDVKTAFLNGDLDEEIYMEQPEGFIAQGQEKKVCKLVKSLYGLKQAPKQWHEKFDHTMITSGFKINECDKCVYVKETENGYVILCLYVDDMLIVGSDDDMIKSTKNMLKSKFDMKDMGLADVILGIKISRASNGLILNVKDSKSTSGYVFTLAGAAVSWRSSKQTIIARSTMESEFIALDKCGEEAEWLRNFLEAHLFSFLHLRRLFSLIEFAVVVRWNFQPVLSRKFVPVWTKANKNFHEMNVTLSLLFHVNNIEQHLHLYVAVKESFIWLKDLVQKRGNEMSSGGGPSAQRTEYRRRTPSIATGIGAKKRTELDASPVLLEKNDNEETLPDQFSVSQDTELDWFDLAGVDEFALPDLNAKVTAGAGCSNSNVVVLEGDKENGNTTGESINASSNVNVPDRENNMDDLESDVSENEFKSDYEDEWDVGLDSYESGDDSGPSSDDEDETVQAVACRYEANSGGFEFTPDGGNIVLKSANCSRQLMSFKMLSKCSQ</sequence>
<keyword evidence="2" id="KW-1185">Reference proteome</keyword>
<organism evidence="1 2">
    <name type="scientific">Citrus sinensis</name>
    <name type="common">Sweet orange</name>
    <name type="synonym">Citrus aurantium var. sinensis</name>
    <dbReference type="NCBI Taxonomy" id="2711"/>
    <lineage>
        <taxon>Eukaryota</taxon>
        <taxon>Viridiplantae</taxon>
        <taxon>Streptophyta</taxon>
        <taxon>Embryophyta</taxon>
        <taxon>Tracheophyta</taxon>
        <taxon>Spermatophyta</taxon>
        <taxon>Magnoliopsida</taxon>
        <taxon>eudicotyledons</taxon>
        <taxon>Gunneridae</taxon>
        <taxon>Pentapetalae</taxon>
        <taxon>rosids</taxon>
        <taxon>malvids</taxon>
        <taxon>Sapindales</taxon>
        <taxon>Rutaceae</taxon>
        <taxon>Aurantioideae</taxon>
        <taxon>Citrus</taxon>
    </lineage>
</organism>
<evidence type="ECO:0000313" key="1">
    <source>
        <dbReference type="EMBL" id="KAH9697412.1"/>
    </source>
</evidence>
<dbReference type="EMBL" id="CM039177">
    <property type="protein sequence ID" value="KAH9697412.1"/>
    <property type="molecule type" value="Genomic_DNA"/>
</dbReference>
<accession>A0ACB8IK13</accession>
<protein>
    <submittedName>
        <fullName evidence="1">CCHC-type domain-containing protein</fullName>
    </submittedName>
</protein>
<reference evidence="2" key="1">
    <citation type="journal article" date="2023" name="Hortic. Res.">
        <title>A chromosome-level phased genome enabling allele-level studies in sweet orange: a case study on citrus Huanglongbing tolerance.</title>
        <authorList>
            <person name="Wu B."/>
            <person name="Yu Q."/>
            <person name="Deng Z."/>
            <person name="Duan Y."/>
            <person name="Luo F."/>
            <person name="Gmitter F. Jr."/>
        </authorList>
    </citation>
    <scope>NUCLEOTIDE SEQUENCE [LARGE SCALE GENOMIC DNA]</scope>
    <source>
        <strain evidence="2">cv. Valencia</strain>
    </source>
</reference>